<dbReference type="InterPro" id="IPR034457">
    <property type="entry name" value="Organic_radical-activating"/>
</dbReference>
<feature type="compositionally biased region" description="Low complexity" evidence="7">
    <location>
        <begin position="1"/>
        <end position="17"/>
    </location>
</feature>
<dbReference type="InterPro" id="IPR058240">
    <property type="entry name" value="rSAM_sf"/>
</dbReference>
<comment type="cofactor">
    <cofactor evidence="1">
        <name>[4Fe-4S] cluster</name>
        <dbReference type="ChEBI" id="CHEBI:49883"/>
    </cofactor>
</comment>
<accession>Q9ZER3</accession>
<dbReference type="PANTHER" id="PTHR30352:SF13">
    <property type="entry name" value="GLYCYL-RADICAL ENZYME ACTIVATING ENZYME YJJW-RELATED"/>
    <property type="match status" value="1"/>
</dbReference>
<evidence type="ECO:0000256" key="2">
    <source>
        <dbReference type="ARBA" id="ARBA00022485"/>
    </source>
</evidence>
<dbReference type="CDD" id="cd01335">
    <property type="entry name" value="Radical_SAM"/>
    <property type="match status" value="1"/>
</dbReference>
<evidence type="ECO:0000256" key="3">
    <source>
        <dbReference type="ARBA" id="ARBA00022691"/>
    </source>
</evidence>
<dbReference type="GO" id="GO:0051539">
    <property type="term" value="F:4 iron, 4 sulfur cluster binding"/>
    <property type="evidence" value="ECO:0007669"/>
    <property type="project" value="UniProtKB-KW"/>
</dbReference>
<sequence>MSASRASTASAASSRSPMPSPPDACEAAAGRRRDAASLRVGGMTALTTIDFPGRLAAVVFCQGCPWRCGYCHNPGLLDARAPSSIAWADVLAFLQARQGLLDGVVFSGGEPTLQGALAGAIADVQARGFEVALHTAGMYPDRLPAILPQLDWIGLDLKAPLHRYDAITRVPGSGERAWESLRHWVASDVAGECRTTWHAGMFDIAELHALAESIAALGVKHWALQECRGSGASASLGRDDISRLAARFSSFTLRKA</sequence>
<keyword evidence="3" id="KW-0949">S-adenosyl-L-methionine</keyword>
<dbReference type="InterPro" id="IPR013785">
    <property type="entry name" value="Aldolase_TIM"/>
</dbReference>
<feature type="domain" description="Radical SAM core" evidence="8">
    <location>
        <begin position="50"/>
        <end position="256"/>
    </location>
</feature>
<keyword evidence="6" id="KW-0411">Iron-sulfur</keyword>
<organism evidence="9">
    <name type="scientific">Cupriavidus necator</name>
    <name type="common">Alcaligenes eutrophus</name>
    <name type="synonym">Ralstonia eutropha</name>
    <dbReference type="NCBI Taxonomy" id="106590"/>
    <lineage>
        <taxon>Bacteria</taxon>
        <taxon>Pseudomonadati</taxon>
        <taxon>Pseudomonadota</taxon>
        <taxon>Betaproteobacteria</taxon>
        <taxon>Burkholderiales</taxon>
        <taxon>Burkholderiaceae</taxon>
        <taxon>Cupriavidus</taxon>
    </lineage>
</organism>
<evidence type="ECO:0000256" key="4">
    <source>
        <dbReference type="ARBA" id="ARBA00022723"/>
    </source>
</evidence>
<geneLocation type="plasmid" evidence="9">
    <name>pHG1</name>
</geneLocation>
<dbReference type="GO" id="GO:0003824">
    <property type="term" value="F:catalytic activity"/>
    <property type="evidence" value="ECO:0007669"/>
    <property type="project" value="InterPro"/>
</dbReference>
<dbReference type="SFLD" id="SFLDG01094">
    <property type="entry name" value="Uncharacterised_Radical_SAM_Su"/>
    <property type="match status" value="1"/>
</dbReference>
<name>Q9ZER3_CUPNE</name>
<keyword evidence="9" id="KW-0614">Plasmid</keyword>
<dbReference type="EMBL" id="AJ012479">
    <property type="protein sequence ID" value="CAA10042.1"/>
    <property type="molecule type" value="Genomic_DNA"/>
</dbReference>
<reference evidence="9" key="1">
    <citation type="journal article" date="1999" name="J. Bacteriol.">
        <title>A megaplasmid-borne anaerobic ribonucleotide reductase in Alcaligenes eutrophus H16.</title>
        <authorList>
            <person name="Siedow A."/>
            <person name="Cramm R."/>
            <person name="Siddiqui R.A."/>
            <person name="Friedrich B."/>
        </authorList>
    </citation>
    <scope>NUCLEOTIDE SEQUENCE</scope>
    <source>
        <strain evidence="9">H16</strain>
        <plasmid evidence="9">pHG1</plasmid>
    </source>
</reference>
<evidence type="ECO:0000256" key="5">
    <source>
        <dbReference type="ARBA" id="ARBA00023004"/>
    </source>
</evidence>
<dbReference type="PANTHER" id="PTHR30352">
    <property type="entry name" value="PYRUVATE FORMATE-LYASE-ACTIVATING ENZYME"/>
    <property type="match status" value="1"/>
</dbReference>
<dbReference type="SFLD" id="SFLDS00029">
    <property type="entry name" value="Radical_SAM"/>
    <property type="match status" value="1"/>
</dbReference>
<dbReference type="NCBIfam" id="TIGR02495">
    <property type="entry name" value="NrdG2"/>
    <property type="match status" value="1"/>
</dbReference>
<feature type="region of interest" description="Disordered" evidence="7">
    <location>
        <begin position="1"/>
        <end position="26"/>
    </location>
</feature>
<dbReference type="Pfam" id="PF04055">
    <property type="entry name" value="Radical_SAM"/>
    <property type="match status" value="1"/>
</dbReference>
<dbReference type="InterPro" id="IPR012840">
    <property type="entry name" value="NrdG2"/>
</dbReference>
<keyword evidence="2" id="KW-0004">4Fe-4S</keyword>
<proteinExistence type="predicted"/>
<protein>
    <submittedName>
        <fullName evidence="9">NrdG protein</fullName>
    </submittedName>
</protein>
<dbReference type="PROSITE" id="PS51918">
    <property type="entry name" value="RADICAL_SAM"/>
    <property type="match status" value="1"/>
</dbReference>
<gene>
    <name evidence="9" type="primary">nrdG</name>
</gene>
<dbReference type="AlphaFoldDB" id="Q9ZER3"/>
<dbReference type="SUPFAM" id="SSF102114">
    <property type="entry name" value="Radical SAM enzymes"/>
    <property type="match status" value="1"/>
</dbReference>
<evidence type="ECO:0000256" key="6">
    <source>
        <dbReference type="ARBA" id="ARBA00023014"/>
    </source>
</evidence>
<evidence type="ECO:0000256" key="1">
    <source>
        <dbReference type="ARBA" id="ARBA00001966"/>
    </source>
</evidence>
<evidence type="ECO:0000256" key="7">
    <source>
        <dbReference type="SAM" id="MobiDB-lite"/>
    </source>
</evidence>
<evidence type="ECO:0000313" key="9">
    <source>
        <dbReference type="EMBL" id="CAA10042.1"/>
    </source>
</evidence>
<dbReference type="Gene3D" id="3.20.20.70">
    <property type="entry name" value="Aldolase class I"/>
    <property type="match status" value="1"/>
</dbReference>
<keyword evidence="5" id="KW-0408">Iron</keyword>
<dbReference type="GO" id="GO:0046872">
    <property type="term" value="F:metal ion binding"/>
    <property type="evidence" value="ECO:0007669"/>
    <property type="project" value="UniProtKB-KW"/>
</dbReference>
<keyword evidence="4" id="KW-0479">Metal-binding</keyword>
<evidence type="ECO:0000259" key="8">
    <source>
        <dbReference type="PROSITE" id="PS51918"/>
    </source>
</evidence>
<dbReference type="InterPro" id="IPR007197">
    <property type="entry name" value="rSAM"/>
</dbReference>